<name>A0ABR2C4W3_9ROSI</name>
<sequence>MWKNFGEDVYKFDGYCWELGENGLVSFGAEGVESAWSNDRLAHDQVSSEVGSLPDRVNLVRPCLQQSINLLMATVGQG</sequence>
<gene>
    <name evidence="1" type="ORF">V6N12_009166</name>
</gene>
<comment type="caution">
    <text evidence="1">The sequence shown here is derived from an EMBL/GenBank/DDBJ whole genome shotgun (WGS) entry which is preliminary data.</text>
</comment>
<evidence type="ECO:0000313" key="2">
    <source>
        <dbReference type="Proteomes" id="UP001472677"/>
    </source>
</evidence>
<dbReference type="Proteomes" id="UP001472677">
    <property type="component" value="Unassembled WGS sequence"/>
</dbReference>
<organism evidence="1 2">
    <name type="scientific">Hibiscus sabdariffa</name>
    <name type="common">roselle</name>
    <dbReference type="NCBI Taxonomy" id="183260"/>
    <lineage>
        <taxon>Eukaryota</taxon>
        <taxon>Viridiplantae</taxon>
        <taxon>Streptophyta</taxon>
        <taxon>Embryophyta</taxon>
        <taxon>Tracheophyta</taxon>
        <taxon>Spermatophyta</taxon>
        <taxon>Magnoliopsida</taxon>
        <taxon>eudicotyledons</taxon>
        <taxon>Gunneridae</taxon>
        <taxon>Pentapetalae</taxon>
        <taxon>rosids</taxon>
        <taxon>malvids</taxon>
        <taxon>Malvales</taxon>
        <taxon>Malvaceae</taxon>
        <taxon>Malvoideae</taxon>
        <taxon>Hibiscus</taxon>
    </lineage>
</organism>
<keyword evidence="2" id="KW-1185">Reference proteome</keyword>
<reference evidence="1 2" key="1">
    <citation type="journal article" date="2024" name="G3 (Bethesda)">
        <title>Genome assembly of Hibiscus sabdariffa L. provides insights into metabolisms of medicinal natural products.</title>
        <authorList>
            <person name="Kim T."/>
        </authorList>
    </citation>
    <scope>NUCLEOTIDE SEQUENCE [LARGE SCALE GENOMIC DNA]</scope>
    <source>
        <strain evidence="1">TK-2024</strain>
        <tissue evidence="1">Old leaves</tissue>
    </source>
</reference>
<dbReference type="EMBL" id="JBBPBM010000067">
    <property type="protein sequence ID" value="KAK8514460.1"/>
    <property type="molecule type" value="Genomic_DNA"/>
</dbReference>
<evidence type="ECO:0000313" key="1">
    <source>
        <dbReference type="EMBL" id="KAK8514460.1"/>
    </source>
</evidence>
<accession>A0ABR2C4W3</accession>
<protein>
    <submittedName>
        <fullName evidence="1">Uncharacterized protein</fullName>
    </submittedName>
</protein>
<proteinExistence type="predicted"/>